<feature type="region of interest" description="Disordered" evidence="10">
    <location>
        <begin position="1502"/>
        <end position="1639"/>
    </location>
</feature>
<dbReference type="SUPFAM" id="SSF53300">
    <property type="entry name" value="vWA-like"/>
    <property type="match status" value="2"/>
</dbReference>
<dbReference type="Pfam" id="PF00092">
    <property type="entry name" value="VWA"/>
    <property type="match status" value="2"/>
</dbReference>
<keyword evidence="6" id="KW-0176">Collagen</keyword>
<feature type="domain" description="VWFA" evidence="12">
    <location>
        <begin position="160"/>
        <end position="332"/>
    </location>
</feature>
<dbReference type="PRINTS" id="PR00453">
    <property type="entry name" value="VWFADOMAIN"/>
</dbReference>
<feature type="chain" id="PRO_5034717673" evidence="11">
    <location>
        <begin position="29"/>
        <end position="1658"/>
    </location>
</feature>
<dbReference type="FunFam" id="2.60.40.10:FF:000234">
    <property type="entry name" value="Collagen, type XII, alpha 1"/>
    <property type="match status" value="2"/>
</dbReference>
<evidence type="ECO:0000256" key="10">
    <source>
        <dbReference type="SAM" id="MobiDB-lite"/>
    </source>
</evidence>
<dbReference type="Gene3D" id="2.60.120.200">
    <property type="match status" value="1"/>
</dbReference>
<dbReference type="CDD" id="cd01482">
    <property type="entry name" value="vWA_collagen_alphaI-XII-like"/>
    <property type="match status" value="2"/>
</dbReference>
<evidence type="ECO:0000256" key="2">
    <source>
        <dbReference type="ARBA" id="ARBA00022525"/>
    </source>
</evidence>
<dbReference type="FunFam" id="2.60.40.10:FF:000480">
    <property type="entry name" value="Collagen, type XII, alpha 1"/>
    <property type="match status" value="1"/>
</dbReference>
<dbReference type="PANTHER" id="PTHR24020">
    <property type="entry name" value="COLLAGEN ALPHA"/>
    <property type="match status" value="1"/>
</dbReference>
<evidence type="ECO:0000256" key="3">
    <source>
        <dbReference type="ARBA" id="ARBA00022530"/>
    </source>
</evidence>
<dbReference type="InterPro" id="IPR002035">
    <property type="entry name" value="VWF_A"/>
</dbReference>
<accession>A0A8C6UDV6</accession>
<evidence type="ECO:0000256" key="1">
    <source>
        <dbReference type="ARBA" id="ARBA00004498"/>
    </source>
</evidence>
<dbReference type="InterPro" id="IPR050525">
    <property type="entry name" value="ECM_Assembly_Org"/>
</dbReference>
<evidence type="ECO:0000256" key="7">
    <source>
        <dbReference type="ARBA" id="ARBA00023180"/>
    </source>
</evidence>
<dbReference type="GO" id="GO:0005581">
    <property type="term" value="C:collagen trimer"/>
    <property type="evidence" value="ECO:0007669"/>
    <property type="project" value="UniProtKB-KW"/>
</dbReference>
<keyword evidence="8" id="KW-0379">Hydroxylation</keyword>
<dbReference type="InterPro" id="IPR013783">
    <property type="entry name" value="Ig-like_fold"/>
</dbReference>
<feature type="domain" description="Fibronectin type-III" evidence="13">
    <location>
        <begin position="539"/>
        <end position="627"/>
    </location>
</feature>
<feature type="domain" description="Fibronectin type-III" evidence="13">
    <location>
        <begin position="736"/>
        <end position="830"/>
    </location>
</feature>
<feature type="domain" description="Fibronectin type-III" evidence="13">
    <location>
        <begin position="897"/>
        <end position="987"/>
    </location>
</feature>
<keyword evidence="5" id="KW-0677">Repeat</keyword>
<feature type="domain" description="VWFA" evidence="12">
    <location>
        <begin position="1008"/>
        <end position="1181"/>
    </location>
</feature>
<dbReference type="FunFam" id="2.60.120.200:FF:000008">
    <property type="entry name" value="Collagen type XII alpha 1 chain"/>
    <property type="match status" value="1"/>
</dbReference>
<reference evidence="14" key="2">
    <citation type="submission" date="2025-09" db="UniProtKB">
        <authorList>
            <consortium name="Ensembl"/>
        </authorList>
    </citation>
    <scope>IDENTIFICATION</scope>
</reference>
<dbReference type="GO" id="GO:0005614">
    <property type="term" value="C:interstitial matrix"/>
    <property type="evidence" value="ECO:0007669"/>
    <property type="project" value="TreeGrafter"/>
</dbReference>
<sequence>MLSVGRIRWCFWASLLLQALVSHSSSNAQEQVPAPRRLKFKVLSPSKLLVAWKEPKGDFESYLFIYSTSDGHQQEIAVPKTEHRVIITDYSPSTDYSVSVIAVSGSLQSRPLQATYKAKRSDGRDQSEPQKLTEGVAPPDEANEISGVDQFVCRTEAIADIIILVDGSWSIGRLNFRLVRMFLENLVHAFDVQFDKTRIGLAQYSGDPRIEWHLNTFTTKEAVLDAVKNLPYKGGNTLTGLALTYILENCFKPESGSRVGVPKIGILITDGKSQDDVVPPAESLRDAGVELFAIGVKNADETELRSIASEPDDTHVYNVADFNVMSSIVAGLTKTVCEQVELQDKDIKLKFVPEPVGPPLDLETSEVTARSFWVSWRHAPGNVEKYRVSYSAQEGELQEVIVDGSETSVLLEHLSSSTEYQLAVFAVYESEASEALRGTETTLALPAVTGLQLFDVTHGSMKARWNTVEDVSGYMILYAPLTYNGDAIEKEVIVSDAVTEIDLEALTPQTEYTVTVYAMFGEEASDPITNQETTLPLSPPSNLQFSDITHNSAHLSWDAALDGVKGYRISWEKADAAISEEVIVGPVTSYDLRELTSLMEYSVAIFALYDEGQSEPLTDAFTTSKSFSLDKYTDSFQVSWDHSASDIVLYRLSWAPFNGGDTKEVILSASDNKYLLSGLGPSTEYEVMLTAVFDNESESDTVSVIETTSCWRPKPKGWIMSVAIWTVFSVKMARQSVRNLYLSDETTQSLEASWELDDPHVESFRVSYSAFGEVKRLCLCVSRVFVPGGQRTTVLQPLLADTQYKVTVTPVYTSGEAGATVSTLGTTLPLSSPSNLRASEEWYNRFRISWDPARSPTEGYRIVYQPIYGTSRDTALFTWLWDTVDYFLSWLSLVSLEVSGLSTYQVRPNSMCVQWQPLLHATAYRVSIQSPLNGQRQELSLGGGSSRQCFFDLTPSTQYEISVLTQLQEQQGPAVTITDMTTPTEPPATEPPPTIPPAKEVCKEAKADLAFLVDGSWSIGDDNFLKITRFLYSTMGSLDLIGPDGTQVAIAQFSDDARTEFQLSSYSNKEVLLEAIQKIRYKGGNTKTGRAIKHVKESIFSPEAGARKGVPKVLVVLTDGRSQDDVNKVSKEMQMEGYIIFAIGFADADYGELVNIASKPSDRHVFFVDDLDAVKKIEEQLITFVCEAATATCPSVLMSGNTLAGFRMMEKFSLVEKEYSTIPGVSLEPGSFNSFPCYRLHRDALVSQPTKYLHPEGLPSDYTISMMLRLLPETPQEQFALWEIQSNSNDPLVGVILDNSGKTLTFFNYDYKGDFQTVTFEGVEIKTLFHGSFHKLHVIVSKTSVKVVLDCSLIGEKLVNAAGNITTDGVEVLGRLVRTPEKRSAPFQLQMFDIICSTSWASRDKCCELPALKVFLFLIYSSLFQGPQGPVGESGPSGPSGPPGPQGPSGLSIQGPPGCVLLQGDVQSQAGIRAIARQVCEQLIQSHLSRYNSILNQIPQSSVSVRTVPGPPGEPGTRGPPGPQGEQGSTGRPGFPGASGLNGRPGERGETTGEKGDRGHPGVGKQGPRGPPGPPGLPGEGRTGSQGPTGRPGSAGTPGRPGNPGSPGPAGPQGYCDPNSCMGYNVGGDYSQHKESSEESWLLWASYLRFTESSPQLD</sequence>
<dbReference type="PROSITE" id="PS50853">
    <property type="entry name" value="FN3"/>
    <property type="match status" value="6"/>
</dbReference>
<keyword evidence="15" id="KW-1185">Reference proteome</keyword>
<comment type="similarity">
    <text evidence="9">Belongs to the fibril-associated collagens with interrupted helices (FACIT) family.</text>
</comment>
<evidence type="ECO:0000259" key="13">
    <source>
        <dbReference type="PROSITE" id="PS50853"/>
    </source>
</evidence>
<evidence type="ECO:0000256" key="8">
    <source>
        <dbReference type="ARBA" id="ARBA00023278"/>
    </source>
</evidence>
<dbReference type="Gene3D" id="3.40.50.410">
    <property type="entry name" value="von Willebrand factor, type A domain"/>
    <property type="match status" value="2"/>
</dbReference>
<evidence type="ECO:0000259" key="12">
    <source>
        <dbReference type="PROSITE" id="PS50234"/>
    </source>
</evidence>
<keyword evidence="3" id="KW-0272">Extracellular matrix</keyword>
<feature type="domain" description="Fibronectin type-III" evidence="13">
    <location>
        <begin position="358"/>
        <end position="447"/>
    </location>
</feature>
<feature type="region of interest" description="Disordered" evidence="10">
    <location>
        <begin position="116"/>
        <end position="139"/>
    </location>
</feature>
<dbReference type="PROSITE" id="PS50234">
    <property type="entry name" value="VWFA"/>
    <property type="match status" value="2"/>
</dbReference>
<dbReference type="SMART" id="SM00210">
    <property type="entry name" value="TSPN"/>
    <property type="match status" value="1"/>
</dbReference>
<dbReference type="Ensembl" id="ENSNMLT00000036194.1">
    <property type="protein sequence ID" value="ENSNMLP00000032506.1"/>
    <property type="gene ID" value="ENSNMLG00000015275.1"/>
</dbReference>
<protein>
    <submittedName>
        <fullName evidence="14">Collagen type XIV alpha 1 chain</fullName>
    </submittedName>
</protein>
<feature type="signal peptide" evidence="11">
    <location>
        <begin position="1"/>
        <end position="28"/>
    </location>
</feature>
<keyword evidence="4 11" id="KW-0732">Signal</keyword>
<dbReference type="InterPro" id="IPR036465">
    <property type="entry name" value="vWFA_dom_sf"/>
</dbReference>
<dbReference type="InterPro" id="IPR013320">
    <property type="entry name" value="ConA-like_dom_sf"/>
</dbReference>
<feature type="compositionally biased region" description="Basic and acidic residues" evidence="10">
    <location>
        <begin position="1545"/>
        <end position="1560"/>
    </location>
</feature>
<evidence type="ECO:0000256" key="11">
    <source>
        <dbReference type="SAM" id="SignalP"/>
    </source>
</evidence>
<feature type="compositionally biased region" description="Basic and acidic residues" evidence="10">
    <location>
        <begin position="119"/>
        <end position="128"/>
    </location>
</feature>
<dbReference type="Pfam" id="PF00041">
    <property type="entry name" value="fn3"/>
    <property type="match status" value="5"/>
</dbReference>
<dbReference type="GO" id="GO:0005615">
    <property type="term" value="C:extracellular space"/>
    <property type="evidence" value="ECO:0007669"/>
    <property type="project" value="TreeGrafter"/>
</dbReference>
<dbReference type="PANTHER" id="PTHR24020:SF15">
    <property type="entry name" value="COLLAGEN ALPHA-1(XIV) CHAIN"/>
    <property type="match status" value="1"/>
</dbReference>
<evidence type="ECO:0000256" key="4">
    <source>
        <dbReference type="ARBA" id="ARBA00022729"/>
    </source>
</evidence>
<feature type="domain" description="Fibronectin type-III" evidence="13">
    <location>
        <begin position="448"/>
        <end position="538"/>
    </location>
</feature>
<dbReference type="SUPFAM" id="SSF49265">
    <property type="entry name" value="Fibronectin type III"/>
    <property type="match status" value="7"/>
</dbReference>
<comment type="subcellular location">
    <subcellularLocation>
        <location evidence="1">Secreted</location>
        <location evidence="1">Extracellular space</location>
        <location evidence="1">Extracellular matrix</location>
    </subcellularLocation>
</comment>
<dbReference type="Gene3D" id="2.60.40.10">
    <property type="entry name" value="Immunoglobulins"/>
    <property type="match status" value="7"/>
</dbReference>
<organism evidence="14 15">
    <name type="scientific">Neogobius melanostomus</name>
    <name type="common">round goby</name>
    <dbReference type="NCBI Taxonomy" id="47308"/>
    <lineage>
        <taxon>Eukaryota</taxon>
        <taxon>Metazoa</taxon>
        <taxon>Chordata</taxon>
        <taxon>Craniata</taxon>
        <taxon>Vertebrata</taxon>
        <taxon>Euteleostomi</taxon>
        <taxon>Actinopterygii</taxon>
        <taxon>Neopterygii</taxon>
        <taxon>Teleostei</taxon>
        <taxon>Neoteleostei</taxon>
        <taxon>Acanthomorphata</taxon>
        <taxon>Gobiaria</taxon>
        <taxon>Gobiiformes</taxon>
        <taxon>Gobioidei</taxon>
        <taxon>Gobiidae</taxon>
        <taxon>Benthophilinae</taxon>
        <taxon>Neogobiini</taxon>
        <taxon>Neogobius</taxon>
    </lineage>
</organism>
<dbReference type="FunFam" id="3.40.50.410:FF:000001">
    <property type="entry name" value="Collagen, type XII, alpha 1"/>
    <property type="match status" value="2"/>
</dbReference>
<dbReference type="InterPro" id="IPR036116">
    <property type="entry name" value="FN3_sf"/>
</dbReference>
<evidence type="ECO:0000256" key="6">
    <source>
        <dbReference type="ARBA" id="ARBA00023119"/>
    </source>
</evidence>
<dbReference type="SUPFAM" id="SSF49899">
    <property type="entry name" value="Concanavalin A-like lectins/glucanases"/>
    <property type="match status" value="1"/>
</dbReference>
<dbReference type="SMART" id="SM00327">
    <property type="entry name" value="VWA"/>
    <property type="match status" value="2"/>
</dbReference>
<proteinExistence type="inferred from homology"/>
<keyword evidence="2" id="KW-0964">Secreted</keyword>
<dbReference type="InterPro" id="IPR048287">
    <property type="entry name" value="TSPN-like_N"/>
</dbReference>
<dbReference type="Proteomes" id="UP000694523">
    <property type="component" value="Unplaced"/>
</dbReference>
<feature type="compositionally biased region" description="Pro residues" evidence="10">
    <location>
        <begin position="1509"/>
        <end position="1523"/>
    </location>
</feature>
<dbReference type="InterPro" id="IPR003961">
    <property type="entry name" value="FN3_dom"/>
</dbReference>
<dbReference type="CDD" id="cd00063">
    <property type="entry name" value="FN3"/>
    <property type="match status" value="7"/>
</dbReference>
<evidence type="ECO:0000313" key="14">
    <source>
        <dbReference type="Ensembl" id="ENSNMLP00000032506.1"/>
    </source>
</evidence>
<reference evidence="14" key="1">
    <citation type="submission" date="2025-08" db="UniProtKB">
        <authorList>
            <consortium name="Ensembl"/>
        </authorList>
    </citation>
    <scope>IDENTIFICATION</scope>
</reference>
<name>A0A8C6UDV6_9GOBI</name>
<evidence type="ECO:0000256" key="9">
    <source>
        <dbReference type="ARBA" id="ARBA00049648"/>
    </source>
</evidence>
<feature type="domain" description="Fibronectin type-III" evidence="13">
    <location>
        <begin position="34"/>
        <end position="123"/>
    </location>
</feature>
<evidence type="ECO:0000256" key="5">
    <source>
        <dbReference type="ARBA" id="ARBA00022737"/>
    </source>
</evidence>
<evidence type="ECO:0000313" key="15">
    <source>
        <dbReference type="Proteomes" id="UP000694523"/>
    </source>
</evidence>
<dbReference type="SMART" id="SM00060">
    <property type="entry name" value="FN3"/>
    <property type="match status" value="7"/>
</dbReference>
<keyword evidence="7" id="KW-0325">Glycoprotein</keyword>
<feature type="region of interest" description="Disordered" evidence="10">
    <location>
        <begin position="1429"/>
        <end position="1456"/>
    </location>
</feature>